<dbReference type="SUPFAM" id="SSF46767">
    <property type="entry name" value="Methylated DNA-protein cysteine methyltransferase, C-terminal domain"/>
    <property type="match status" value="1"/>
</dbReference>
<dbReference type="InterPro" id="IPR036217">
    <property type="entry name" value="MethylDNA_cys_MeTrfase_DNAb"/>
</dbReference>
<evidence type="ECO:0000313" key="4">
    <source>
        <dbReference type="Proteomes" id="UP000019373"/>
    </source>
</evidence>
<keyword evidence="1" id="KW-0227">DNA damage</keyword>
<dbReference type="Gene3D" id="1.10.10.10">
    <property type="entry name" value="Winged helix-like DNA-binding domain superfamily/Winged helix DNA-binding domain"/>
    <property type="match status" value="1"/>
</dbReference>
<dbReference type="InterPro" id="IPR036388">
    <property type="entry name" value="WH-like_DNA-bd_sf"/>
</dbReference>
<protein>
    <recommendedName>
        <fullName evidence="2">Methylated-DNA-[protein]-cysteine S-methyltransferase DNA binding domain-containing protein</fullName>
    </recommendedName>
</protein>
<keyword evidence="4" id="KW-1185">Reference proteome</keyword>
<dbReference type="GO" id="GO:0003824">
    <property type="term" value="F:catalytic activity"/>
    <property type="evidence" value="ECO:0007669"/>
    <property type="project" value="InterPro"/>
</dbReference>
<reference evidence="4" key="1">
    <citation type="journal article" date="2014" name="BMC Genomics">
        <title>Genome characteristics reveal the impact of lichenization on lichen-forming fungus Endocarpon pusillum Hedwig (Verrucariales, Ascomycota).</title>
        <authorList>
            <person name="Wang Y.-Y."/>
            <person name="Liu B."/>
            <person name="Zhang X.-Y."/>
            <person name="Zhou Q.-M."/>
            <person name="Zhang T."/>
            <person name="Li H."/>
            <person name="Yu Y.-F."/>
            <person name="Zhang X.-L."/>
            <person name="Hao X.-Y."/>
            <person name="Wang M."/>
            <person name="Wang L."/>
            <person name="Wei J.-C."/>
        </authorList>
    </citation>
    <scope>NUCLEOTIDE SEQUENCE [LARGE SCALE GENOMIC DNA]</scope>
    <source>
        <strain evidence="4">Z07020 / HMAS-L-300199</strain>
    </source>
</reference>
<dbReference type="eggNOG" id="KOG4062">
    <property type="taxonomic scope" value="Eukaryota"/>
</dbReference>
<dbReference type="PANTHER" id="PTHR42942">
    <property type="entry name" value="6-O-METHYLGUANINE DNA METHYLTRANSFERASE"/>
    <property type="match status" value="1"/>
</dbReference>
<dbReference type="Proteomes" id="UP000019373">
    <property type="component" value="Unassembled WGS sequence"/>
</dbReference>
<accession>U1HKW0</accession>
<dbReference type="OMA" id="DEAEWWF"/>
<evidence type="ECO:0000313" key="3">
    <source>
        <dbReference type="EMBL" id="ERF69594.1"/>
    </source>
</evidence>
<evidence type="ECO:0000256" key="1">
    <source>
        <dbReference type="ARBA" id="ARBA00022763"/>
    </source>
</evidence>
<dbReference type="HOGENOM" id="CLU_000445_52_5_1"/>
<dbReference type="InterPro" id="IPR014048">
    <property type="entry name" value="MethylDNA_cys_MeTrfase_DNA-bd"/>
</dbReference>
<sequence>MPRTEEAQWWYDAVYSTVQLIPPGRCTSYGHIALLLGYPQRARQVGVCLKHLPSFDPTDPDRHFYHDQNVPWQRVVNAKGGISPRGDGGAGASRHVQKLRAEGIVVNDQGNGIAEAWVDMERWGWFPTRIPGEESEPDDEDDTTS</sequence>
<dbReference type="CDD" id="cd06445">
    <property type="entry name" value="ATase"/>
    <property type="match status" value="1"/>
</dbReference>
<dbReference type="PANTHER" id="PTHR42942:SF1">
    <property type="entry name" value="ALKYLTRANSFERASE-LIKE PROTEIN 1"/>
    <property type="match status" value="1"/>
</dbReference>
<proteinExistence type="predicted"/>
<dbReference type="GO" id="GO:0006281">
    <property type="term" value="P:DNA repair"/>
    <property type="evidence" value="ECO:0007669"/>
    <property type="project" value="InterPro"/>
</dbReference>
<name>U1HKW0_ENDPU</name>
<dbReference type="Pfam" id="PF01035">
    <property type="entry name" value="DNA_binding_1"/>
    <property type="match status" value="1"/>
</dbReference>
<dbReference type="OrthoDB" id="2548197at2759"/>
<feature type="domain" description="Methylated-DNA-[protein]-cysteine S-methyltransferase DNA binding" evidence="2">
    <location>
        <begin position="11"/>
        <end position="104"/>
    </location>
</feature>
<gene>
    <name evidence="3" type="ORF">EPUS_01924</name>
</gene>
<dbReference type="RefSeq" id="XP_007804851.1">
    <property type="nucleotide sequence ID" value="XM_007806660.1"/>
</dbReference>
<dbReference type="EMBL" id="KE721402">
    <property type="protein sequence ID" value="ERF69594.1"/>
    <property type="molecule type" value="Genomic_DNA"/>
</dbReference>
<organism evidence="3 4">
    <name type="scientific">Endocarpon pusillum (strain Z07020 / HMAS-L-300199)</name>
    <name type="common">Lichen-forming fungus</name>
    <dbReference type="NCBI Taxonomy" id="1263415"/>
    <lineage>
        <taxon>Eukaryota</taxon>
        <taxon>Fungi</taxon>
        <taxon>Dikarya</taxon>
        <taxon>Ascomycota</taxon>
        <taxon>Pezizomycotina</taxon>
        <taxon>Eurotiomycetes</taxon>
        <taxon>Chaetothyriomycetidae</taxon>
        <taxon>Verrucariales</taxon>
        <taxon>Verrucariaceae</taxon>
        <taxon>Endocarpon</taxon>
    </lineage>
</organism>
<dbReference type="GeneID" id="19236978"/>
<dbReference type="InterPro" id="IPR052520">
    <property type="entry name" value="ATL_DNA_repair"/>
</dbReference>
<evidence type="ECO:0000259" key="2">
    <source>
        <dbReference type="Pfam" id="PF01035"/>
    </source>
</evidence>
<dbReference type="AlphaFoldDB" id="U1HKW0"/>